<protein>
    <submittedName>
        <fullName evidence="10">Glycosyltransferase family 39 protein</fullName>
        <ecNumber evidence="10">2.4.-.-</ecNumber>
    </submittedName>
</protein>
<evidence type="ECO:0000259" key="9">
    <source>
        <dbReference type="Pfam" id="PF13231"/>
    </source>
</evidence>
<keyword evidence="5 8" id="KW-0812">Transmembrane</keyword>
<evidence type="ECO:0000256" key="6">
    <source>
        <dbReference type="ARBA" id="ARBA00022989"/>
    </source>
</evidence>
<keyword evidence="7 8" id="KW-0472">Membrane</keyword>
<evidence type="ECO:0000256" key="5">
    <source>
        <dbReference type="ARBA" id="ARBA00022692"/>
    </source>
</evidence>
<feature type="transmembrane region" description="Helical" evidence="8">
    <location>
        <begin position="410"/>
        <end position="427"/>
    </location>
</feature>
<dbReference type="GO" id="GO:0016757">
    <property type="term" value="F:glycosyltransferase activity"/>
    <property type="evidence" value="ECO:0007669"/>
    <property type="project" value="UniProtKB-KW"/>
</dbReference>
<evidence type="ECO:0000256" key="7">
    <source>
        <dbReference type="ARBA" id="ARBA00023136"/>
    </source>
</evidence>
<evidence type="ECO:0000256" key="8">
    <source>
        <dbReference type="SAM" id="Phobius"/>
    </source>
</evidence>
<feature type="transmembrane region" description="Helical" evidence="8">
    <location>
        <begin position="439"/>
        <end position="456"/>
    </location>
</feature>
<dbReference type="InterPro" id="IPR038731">
    <property type="entry name" value="RgtA/B/C-like"/>
</dbReference>
<evidence type="ECO:0000256" key="2">
    <source>
        <dbReference type="ARBA" id="ARBA00022475"/>
    </source>
</evidence>
<keyword evidence="2" id="KW-1003">Cell membrane</keyword>
<feature type="transmembrane region" description="Helical" evidence="8">
    <location>
        <begin position="135"/>
        <end position="151"/>
    </location>
</feature>
<evidence type="ECO:0000313" key="11">
    <source>
        <dbReference type="Proteomes" id="UP001061302"/>
    </source>
</evidence>
<sequence length="472" mass="51883">MISWPIATPAAPPSQPHAKAPGWLRIGYCLIIALALLLRLMHVLIADVDSPVRGDAIQHVSYAWNLLHHGVFSSVPPDTGPVIADSFRDPGYPLFLAAVMALTPDWDAWYQTVLLLQVLLGVATVAGVLVLGRRLLPPGMALLAGLLAAVWPHHVVISGYLLTETLFGTLLVLALLLFSQAAARQRLRWWIAAGLGFGCAAMVNAVLLPFALLLGLVLLWQRRADRRQVLALIAVAALLPALWGARNATLATGLGSTDRALMNFVQGSWPDYHSSWREGLAGVAAGQRTQARINEEIDLLRRDRAQGLATMGARLAADPGRHIGWYLIHKPFLFWDWDIRMGYYDIFVYPTANAPFQNKAPWMALAAVFRAINPFLTGLTLIALACGALALLRRLRTGAPTLADPRDTTIAALLLLLLFGFLVYWTLQAEPRYAIPFRPLQCLLLAVAMQWAWWAWASRTVRGRIETKPAQP</sequence>
<dbReference type="InterPro" id="IPR050297">
    <property type="entry name" value="LipidA_mod_glycosyltrf_83"/>
</dbReference>
<evidence type="ECO:0000256" key="3">
    <source>
        <dbReference type="ARBA" id="ARBA00022676"/>
    </source>
</evidence>
<dbReference type="EMBL" id="CP106753">
    <property type="protein sequence ID" value="UXY14965.1"/>
    <property type="molecule type" value="Genomic_DNA"/>
</dbReference>
<feature type="transmembrane region" description="Helical" evidence="8">
    <location>
        <begin position="367"/>
        <end position="390"/>
    </location>
</feature>
<dbReference type="EC" id="2.4.-.-" evidence="10"/>
<feature type="transmembrane region" description="Helical" evidence="8">
    <location>
        <begin position="108"/>
        <end position="130"/>
    </location>
</feature>
<keyword evidence="11" id="KW-1185">Reference proteome</keyword>
<feature type="transmembrane region" description="Helical" evidence="8">
    <location>
        <begin position="26"/>
        <end position="45"/>
    </location>
</feature>
<accession>A0ABY6DKS8</accession>
<feature type="transmembrane region" description="Helical" evidence="8">
    <location>
        <begin position="190"/>
        <end position="220"/>
    </location>
</feature>
<feature type="transmembrane region" description="Helical" evidence="8">
    <location>
        <begin position="226"/>
        <end position="245"/>
    </location>
</feature>
<organism evidence="10 11">
    <name type="scientific">Chitiniphilus purpureus</name>
    <dbReference type="NCBI Taxonomy" id="2981137"/>
    <lineage>
        <taxon>Bacteria</taxon>
        <taxon>Pseudomonadati</taxon>
        <taxon>Pseudomonadota</taxon>
        <taxon>Betaproteobacteria</taxon>
        <taxon>Neisseriales</taxon>
        <taxon>Chitinibacteraceae</taxon>
        <taxon>Chitiniphilus</taxon>
    </lineage>
</organism>
<dbReference type="RefSeq" id="WP_263124316.1">
    <property type="nucleotide sequence ID" value="NZ_CP106753.1"/>
</dbReference>
<feature type="transmembrane region" description="Helical" evidence="8">
    <location>
        <begin position="157"/>
        <end position="178"/>
    </location>
</feature>
<dbReference type="Pfam" id="PF13231">
    <property type="entry name" value="PMT_2"/>
    <property type="match status" value="1"/>
</dbReference>
<dbReference type="PANTHER" id="PTHR33908">
    <property type="entry name" value="MANNOSYLTRANSFERASE YKCB-RELATED"/>
    <property type="match status" value="1"/>
</dbReference>
<keyword evidence="6 8" id="KW-1133">Transmembrane helix</keyword>
<dbReference type="Proteomes" id="UP001061302">
    <property type="component" value="Chromosome"/>
</dbReference>
<feature type="domain" description="Glycosyltransferase RgtA/B/C/D-like" evidence="9">
    <location>
        <begin position="90"/>
        <end position="240"/>
    </location>
</feature>
<name>A0ABY6DKS8_9NEIS</name>
<evidence type="ECO:0000256" key="4">
    <source>
        <dbReference type="ARBA" id="ARBA00022679"/>
    </source>
</evidence>
<evidence type="ECO:0000256" key="1">
    <source>
        <dbReference type="ARBA" id="ARBA00004651"/>
    </source>
</evidence>
<comment type="subcellular location">
    <subcellularLocation>
        <location evidence="1">Cell membrane</location>
        <topology evidence="1">Multi-pass membrane protein</topology>
    </subcellularLocation>
</comment>
<keyword evidence="4 10" id="KW-0808">Transferase</keyword>
<evidence type="ECO:0000313" key="10">
    <source>
        <dbReference type="EMBL" id="UXY14965.1"/>
    </source>
</evidence>
<reference evidence="10" key="1">
    <citation type="submission" date="2022-10" db="EMBL/GenBank/DDBJ databases">
        <title>Chitiniphilus purpureus sp. nov., a novel chitin-degrading bacterium isolated from crawfish pond sediment.</title>
        <authorList>
            <person name="Li K."/>
        </authorList>
    </citation>
    <scope>NUCLEOTIDE SEQUENCE</scope>
    <source>
        <strain evidence="10">CD1</strain>
    </source>
</reference>
<proteinExistence type="predicted"/>
<dbReference type="PANTHER" id="PTHR33908:SF11">
    <property type="entry name" value="MEMBRANE PROTEIN"/>
    <property type="match status" value="1"/>
</dbReference>
<keyword evidence="3 10" id="KW-0328">Glycosyltransferase</keyword>
<gene>
    <name evidence="10" type="ORF">N8I74_16835</name>
</gene>